<accession>A0ABV4U3C3</accession>
<keyword evidence="1" id="KW-0378">Hydrolase</keyword>
<dbReference type="Gene3D" id="3.20.20.80">
    <property type="entry name" value="Glycosidases"/>
    <property type="match status" value="1"/>
</dbReference>
<evidence type="ECO:0000256" key="1">
    <source>
        <dbReference type="ARBA" id="ARBA00022801"/>
    </source>
</evidence>
<feature type="domain" description="Alpha-N-acetylglucosaminidase C-terminal" evidence="4">
    <location>
        <begin position="447"/>
        <end position="704"/>
    </location>
</feature>
<reference evidence="5 6" key="1">
    <citation type="submission" date="2024-08" db="EMBL/GenBank/DDBJ databases">
        <title>Whole-genome sequencing of halo(alkali)philic microorganisms from hypersaline lakes.</title>
        <authorList>
            <person name="Sorokin D.Y."/>
            <person name="Merkel A.Y."/>
            <person name="Messina E."/>
            <person name="Yakimov M."/>
        </authorList>
    </citation>
    <scope>NUCLEOTIDE SEQUENCE [LARGE SCALE GENOMIC DNA]</scope>
    <source>
        <strain evidence="5 6">AB-hyl4</strain>
    </source>
</reference>
<evidence type="ECO:0000313" key="6">
    <source>
        <dbReference type="Proteomes" id="UP001575105"/>
    </source>
</evidence>
<evidence type="ECO:0000313" key="5">
    <source>
        <dbReference type="EMBL" id="MFA9477817.1"/>
    </source>
</evidence>
<comment type="caution">
    <text evidence="5">The sequence shown here is derived from an EMBL/GenBank/DDBJ whole genome shotgun (WGS) entry which is preliminary data.</text>
</comment>
<dbReference type="Proteomes" id="UP001575105">
    <property type="component" value="Unassembled WGS sequence"/>
</dbReference>
<dbReference type="InterPro" id="IPR024733">
    <property type="entry name" value="NAGLU_tim-barrel"/>
</dbReference>
<dbReference type="Gene3D" id="1.20.120.670">
    <property type="entry name" value="N-acetyl-b-d-glucoasminidase"/>
    <property type="match status" value="1"/>
</dbReference>
<dbReference type="PANTHER" id="PTHR12872:SF1">
    <property type="entry name" value="ALPHA-N-ACETYLGLUCOSAMINIDASE"/>
    <property type="match status" value="1"/>
</dbReference>
<dbReference type="InterPro" id="IPR024240">
    <property type="entry name" value="NAGLU_N"/>
</dbReference>
<dbReference type="InterPro" id="IPR029018">
    <property type="entry name" value="Hex-like_dom2"/>
</dbReference>
<dbReference type="InterPro" id="IPR024732">
    <property type="entry name" value="NAGLU_C"/>
</dbReference>
<dbReference type="Pfam" id="PF12971">
    <property type="entry name" value="NAGLU_N"/>
    <property type="match status" value="1"/>
</dbReference>
<dbReference type="InterPro" id="IPR007781">
    <property type="entry name" value="NAGLU"/>
</dbReference>
<name>A0ABV4U3C3_9BACT</name>
<dbReference type="EMBL" id="JBGUBD010000003">
    <property type="protein sequence ID" value="MFA9477817.1"/>
    <property type="molecule type" value="Genomic_DNA"/>
</dbReference>
<organism evidence="5 6">
    <name type="scientific">Natronomicrosphaera hydrolytica</name>
    <dbReference type="NCBI Taxonomy" id="3242702"/>
    <lineage>
        <taxon>Bacteria</taxon>
        <taxon>Pseudomonadati</taxon>
        <taxon>Planctomycetota</taxon>
        <taxon>Phycisphaerae</taxon>
        <taxon>Phycisphaerales</taxon>
        <taxon>Phycisphaeraceae</taxon>
        <taxon>Natronomicrosphaera</taxon>
    </lineage>
</organism>
<feature type="domain" description="Alpha-N-acetylglucosaminidase N-terminal" evidence="3">
    <location>
        <begin position="16"/>
        <end position="91"/>
    </location>
</feature>
<feature type="domain" description="Alpha-N-acetylglucosaminidase tim-barrel" evidence="2">
    <location>
        <begin position="105"/>
        <end position="438"/>
    </location>
</feature>
<evidence type="ECO:0000259" key="2">
    <source>
        <dbReference type="Pfam" id="PF05089"/>
    </source>
</evidence>
<keyword evidence="6" id="KW-1185">Reference proteome</keyword>
<sequence length="719" mass="80858">MSQPNPTADAPLSLLALTRRLLGDYAANVRFESSTEVGAHAFEWEPAANDIVIRGRTGVDQARGLFDYLRESADACLTWEGDRLTLPPRTPRPGVRRGETALPYRHYLNQVTFAYSTAWWDWPRWEREIDWMALQGINAPLMAVGQESVWQETWRAFGVSETDLARYWTGPGYLPFHRMGCIDTHAGPLPRRWIDRQAKLATKILTRMRDYGMTPVLPAFAGHVPEALRHIRADANITQLQPWAGFEGTWFLDAADPMFHDIQRTFLANLVNQFGTDHLYAADPFIETAPTTSDPTALSELARGMLQSMTEVDADAQWVLQTWPFSYMKEHWGPEQVQGFLAGIPRDHLLLLDLYCDVTELWRTFDAFHGKRWLWCAVDNFGGRGGSIAYGRMDSLVQRFHDAKQDPVRGELAGMGIVWEAIEENAVIADLFMDGTWEAEPTDLSQWLTNWAHRRYGQPHSDAVAAWQLLRKTVYAAPRSLETTPYPALCTRPDLVGARPLDDWYDPADLIAAVSHLLAAAPAVGDEALYRHDLVRITLRALMRVGDEQVARLRDRLSASDAAGVQQQGEAVLALIAAAERLAATQPTLLLGRWIASAQQWGDTSAERDALAHNARQQVTTWGGPILTDYACKPWAGLFQPFYAERWKRYIDAARRACDANQPLDLARLAEQLAEWDNAWLQQNHTPPADPVGDPLAVVREIHQTFLQPAHSAFAGTKE</sequence>
<dbReference type="Gene3D" id="3.30.379.10">
    <property type="entry name" value="Chitobiase/beta-hexosaminidase domain 2-like"/>
    <property type="match status" value="1"/>
</dbReference>
<evidence type="ECO:0000259" key="4">
    <source>
        <dbReference type="Pfam" id="PF12972"/>
    </source>
</evidence>
<dbReference type="Pfam" id="PF12972">
    <property type="entry name" value="NAGLU_C"/>
    <property type="match status" value="1"/>
</dbReference>
<dbReference type="Pfam" id="PF05089">
    <property type="entry name" value="NAGLU"/>
    <property type="match status" value="1"/>
</dbReference>
<proteinExistence type="predicted"/>
<dbReference type="RefSeq" id="WP_425344742.1">
    <property type="nucleotide sequence ID" value="NZ_JBGUBD010000003.1"/>
</dbReference>
<protein>
    <submittedName>
        <fullName evidence="5">Alpha-N-acetylglucosaminidase</fullName>
    </submittedName>
</protein>
<evidence type="ECO:0000259" key="3">
    <source>
        <dbReference type="Pfam" id="PF12971"/>
    </source>
</evidence>
<gene>
    <name evidence="5" type="ORF">ACERK3_05855</name>
</gene>
<dbReference type="PANTHER" id="PTHR12872">
    <property type="entry name" value="ALPHA-N-ACETYLGLUCOSAMINIDASE"/>
    <property type="match status" value="1"/>
</dbReference>